<feature type="binding site" evidence="13">
    <location>
        <position position="67"/>
    </location>
    <ligand>
        <name>Mg(2+)</name>
        <dbReference type="ChEBI" id="CHEBI:18420"/>
        <label>2</label>
    </ligand>
</feature>
<keyword evidence="16" id="KW-1185">Reference proteome</keyword>
<dbReference type="GO" id="GO:0006310">
    <property type="term" value="P:DNA recombination"/>
    <property type="evidence" value="ECO:0007669"/>
    <property type="project" value="UniProtKB-UniRule"/>
</dbReference>
<evidence type="ECO:0000256" key="8">
    <source>
        <dbReference type="ARBA" id="ARBA00022842"/>
    </source>
</evidence>
<dbReference type="FunFam" id="3.30.420.10:FF:000002">
    <property type="entry name" value="Crossover junction endodeoxyribonuclease RuvC"/>
    <property type="match status" value="1"/>
</dbReference>
<evidence type="ECO:0000256" key="11">
    <source>
        <dbReference type="ARBA" id="ARBA00023204"/>
    </source>
</evidence>
<dbReference type="GO" id="GO:0005737">
    <property type="term" value="C:cytoplasm"/>
    <property type="evidence" value="ECO:0007669"/>
    <property type="project" value="UniProtKB-SubCell"/>
</dbReference>
<comment type="subcellular location">
    <subcellularLocation>
        <location evidence="13">Cytoplasm</location>
    </subcellularLocation>
</comment>
<keyword evidence="11 13" id="KW-0234">DNA repair</keyword>
<feature type="active site" evidence="13">
    <location>
        <position position="7"/>
    </location>
</feature>
<dbReference type="HAMAP" id="MF_00034">
    <property type="entry name" value="RuvC"/>
    <property type="match status" value="1"/>
</dbReference>
<evidence type="ECO:0000256" key="5">
    <source>
        <dbReference type="ARBA" id="ARBA00022759"/>
    </source>
</evidence>
<proteinExistence type="inferred from homology"/>
<dbReference type="GO" id="GO:0008821">
    <property type="term" value="F:crossover junction DNA endonuclease activity"/>
    <property type="evidence" value="ECO:0007669"/>
    <property type="project" value="UniProtKB-UniRule"/>
</dbReference>
<dbReference type="InterPro" id="IPR002176">
    <property type="entry name" value="X-over_junc_endoDNase_RuvC"/>
</dbReference>
<dbReference type="SUPFAM" id="SSF53098">
    <property type="entry name" value="Ribonuclease H-like"/>
    <property type="match status" value="1"/>
</dbReference>
<evidence type="ECO:0000256" key="13">
    <source>
        <dbReference type="HAMAP-Rule" id="MF_00034"/>
    </source>
</evidence>
<feature type="binding site" evidence="13">
    <location>
        <position position="140"/>
    </location>
    <ligand>
        <name>Mg(2+)</name>
        <dbReference type="ChEBI" id="CHEBI:18420"/>
        <label>1</label>
    </ligand>
</feature>
<dbReference type="NCBIfam" id="NF000711">
    <property type="entry name" value="PRK00039.2-1"/>
    <property type="match status" value="1"/>
</dbReference>
<comment type="caution">
    <text evidence="15">The sequence shown here is derived from an EMBL/GenBank/DDBJ whole genome shotgun (WGS) entry which is preliminary data.</text>
</comment>
<evidence type="ECO:0000256" key="7">
    <source>
        <dbReference type="ARBA" id="ARBA00022801"/>
    </source>
</evidence>
<keyword evidence="4 13" id="KW-0479">Metal-binding</keyword>
<keyword evidence="5 13" id="KW-0255">Endonuclease</keyword>
<comment type="cofactor">
    <cofactor evidence="13">
        <name>Mg(2+)</name>
        <dbReference type="ChEBI" id="CHEBI:18420"/>
    </cofactor>
    <text evidence="13">Binds 2 Mg(2+) ion per subunit.</text>
</comment>
<accession>A0A8J7QDD9</accession>
<comment type="subunit">
    <text evidence="13">Homodimer which binds Holliday junction (HJ) DNA. The HJ becomes 2-fold symmetrical on binding to RuvC with unstacked arms; it has a different conformation from HJ DNA in complex with RuvA. In the full resolvosome a probable DNA-RuvA(4)-RuvB(12)-RuvC(2) complex forms which resolves the HJ.</text>
</comment>
<dbReference type="EC" id="3.1.21.10" evidence="13 14"/>
<organism evidence="15 16">
    <name type="scientific">Acanthopleuribacter pedis</name>
    <dbReference type="NCBI Taxonomy" id="442870"/>
    <lineage>
        <taxon>Bacteria</taxon>
        <taxon>Pseudomonadati</taxon>
        <taxon>Acidobacteriota</taxon>
        <taxon>Holophagae</taxon>
        <taxon>Acanthopleuribacterales</taxon>
        <taxon>Acanthopleuribacteraceae</taxon>
        <taxon>Acanthopleuribacter</taxon>
    </lineage>
</organism>
<evidence type="ECO:0000256" key="4">
    <source>
        <dbReference type="ARBA" id="ARBA00022723"/>
    </source>
</evidence>
<sequence>MIILGIDPGSRITGFGLINSRGNHSAMIEAGPIRLQKIEDIGERLVVLADTLEELITRHKPDAMALEKVFHGVNAKSTLVLGYARGVILLCAARHNLPVAEYAATEVKKAITGFGRAEKTQIKEMVKILLKLEKDPKPHDVTDALAIALCHAHMGPIKARIKEQEAKFWSRVKG</sequence>
<dbReference type="PROSITE" id="PS01321">
    <property type="entry name" value="RUVC"/>
    <property type="match status" value="1"/>
</dbReference>
<evidence type="ECO:0000256" key="2">
    <source>
        <dbReference type="ARBA" id="ARBA00022490"/>
    </source>
</evidence>
<keyword evidence="10 13" id="KW-0233">DNA recombination</keyword>
<evidence type="ECO:0000313" key="15">
    <source>
        <dbReference type="EMBL" id="MBO1317540.1"/>
    </source>
</evidence>
<feature type="active site" evidence="13">
    <location>
        <position position="140"/>
    </location>
</feature>
<evidence type="ECO:0000256" key="10">
    <source>
        <dbReference type="ARBA" id="ARBA00023172"/>
    </source>
</evidence>
<evidence type="ECO:0000313" key="16">
    <source>
        <dbReference type="Proteomes" id="UP000664417"/>
    </source>
</evidence>
<feature type="active site" evidence="13">
    <location>
        <position position="67"/>
    </location>
</feature>
<dbReference type="GO" id="GO:0048476">
    <property type="term" value="C:Holliday junction resolvase complex"/>
    <property type="evidence" value="ECO:0007669"/>
    <property type="project" value="UniProtKB-UniRule"/>
</dbReference>
<evidence type="ECO:0000256" key="12">
    <source>
        <dbReference type="ARBA" id="ARBA00029354"/>
    </source>
</evidence>
<dbReference type="InterPro" id="IPR012337">
    <property type="entry name" value="RNaseH-like_sf"/>
</dbReference>
<keyword evidence="2 13" id="KW-0963">Cytoplasm</keyword>
<dbReference type="CDD" id="cd16962">
    <property type="entry name" value="RuvC"/>
    <property type="match status" value="1"/>
</dbReference>
<keyword evidence="7 13" id="KW-0378">Hydrolase</keyword>
<comment type="similarity">
    <text evidence="1 13">Belongs to the RuvC family.</text>
</comment>
<dbReference type="GO" id="GO:0006281">
    <property type="term" value="P:DNA repair"/>
    <property type="evidence" value="ECO:0007669"/>
    <property type="project" value="UniProtKB-UniRule"/>
</dbReference>
<dbReference type="Gene3D" id="3.30.420.10">
    <property type="entry name" value="Ribonuclease H-like superfamily/Ribonuclease H"/>
    <property type="match status" value="1"/>
</dbReference>
<dbReference type="EMBL" id="JAFREP010000003">
    <property type="protein sequence ID" value="MBO1317540.1"/>
    <property type="molecule type" value="Genomic_DNA"/>
</dbReference>
<dbReference type="Pfam" id="PF02075">
    <property type="entry name" value="RuvC"/>
    <property type="match status" value="1"/>
</dbReference>
<dbReference type="GO" id="GO:0000287">
    <property type="term" value="F:magnesium ion binding"/>
    <property type="evidence" value="ECO:0007669"/>
    <property type="project" value="UniProtKB-UniRule"/>
</dbReference>
<dbReference type="NCBIfam" id="TIGR00228">
    <property type="entry name" value="ruvC"/>
    <property type="match status" value="1"/>
</dbReference>
<dbReference type="PANTHER" id="PTHR30194">
    <property type="entry name" value="CROSSOVER JUNCTION ENDODEOXYRIBONUCLEASE RUVC"/>
    <property type="match status" value="1"/>
</dbReference>
<dbReference type="InterPro" id="IPR036397">
    <property type="entry name" value="RNaseH_sf"/>
</dbReference>
<keyword evidence="8 13" id="KW-0460">Magnesium</keyword>
<comment type="function">
    <text evidence="13">The RuvA-RuvB-RuvC complex processes Holliday junction (HJ) DNA during genetic recombination and DNA repair. Endonuclease that resolves HJ intermediates. Cleaves cruciform DNA by making single-stranded nicks across the HJ at symmetrical positions within the homologous arms, yielding a 5'-phosphate and a 3'-hydroxyl group; requires a central core of homology in the junction. The consensus cleavage sequence is 5'-(A/T)TT(C/G)-3'. Cleavage occurs on the 3'-side of the TT dinucleotide at the point of strand exchange. HJ branch migration catalyzed by RuvA-RuvB allows RuvC to scan DNA until it finds its consensus sequence, where it cleaves and resolves the cruciform DNA.</text>
</comment>
<dbReference type="RefSeq" id="WP_207856816.1">
    <property type="nucleotide sequence ID" value="NZ_JAFREP010000003.1"/>
</dbReference>
<keyword evidence="9 13" id="KW-0238">DNA-binding</keyword>
<dbReference type="InterPro" id="IPR020563">
    <property type="entry name" value="X-over_junc_endoDNase_Mg_BS"/>
</dbReference>
<name>A0A8J7QDD9_9BACT</name>
<evidence type="ECO:0000256" key="1">
    <source>
        <dbReference type="ARBA" id="ARBA00009518"/>
    </source>
</evidence>
<dbReference type="AlphaFoldDB" id="A0A8J7QDD9"/>
<dbReference type="GO" id="GO:0003677">
    <property type="term" value="F:DNA binding"/>
    <property type="evidence" value="ECO:0007669"/>
    <property type="project" value="UniProtKB-KW"/>
</dbReference>
<dbReference type="Proteomes" id="UP000664417">
    <property type="component" value="Unassembled WGS sequence"/>
</dbReference>
<dbReference type="PRINTS" id="PR00696">
    <property type="entry name" value="RSOLVASERUVC"/>
</dbReference>
<evidence type="ECO:0000256" key="14">
    <source>
        <dbReference type="NCBIfam" id="TIGR00228"/>
    </source>
</evidence>
<keyword evidence="6 13" id="KW-0227">DNA damage</keyword>
<evidence type="ECO:0000256" key="6">
    <source>
        <dbReference type="ARBA" id="ARBA00022763"/>
    </source>
</evidence>
<evidence type="ECO:0000256" key="3">
    <source>
        <dbReference type="ARBA" id="ARBA00022722"/>
    </source>
</evidence>
<keyword evidence="3 13" id="KW-0540">Nuclease</keyword>
<gene>
    <name evidence="13 15" type="primary">ruvC</name>
    <name evidence="15" type="ORF">J3U88_03640</name>
</gene>
<comment type="catalytic activity">
    <reaction evidence="12 13">
        <text>Endonucleolytic cleavage at a junction such as a reciprocal single-stranded crossover between two homologous DNA duplexes (Holliday junction).</text>
        <dbReference type="EC" id="3.1.21.10"/>
    </reaction>
</comment>
<evidence type="ECO:0000256" key="9">
    <source>
        <dbReference type="ARBA" id="ARBA00023125"/>
    </source>
</evidence>
<feature type="binding site" evidence="13">
    <location>
        <position position="7"/>
    </location>
    <ligand>
        <name>Mg(2+)</name>
        <dbReference type="ChEBI" id="CHEBI:18420"/>
        <label>1</label>
    </ligand>
</feature>
<protein>
    <recommendedName>
        <fullName evidence="13 14">Crossover junction endodeoxyribonuclease RuvC</fullName>
        <ecNumber evidence="13 14">3.1.21.10</ecNumber>
    </recommendedName>
    <alternativeName>
        <fullName evidence="13">Holliday junction nuclease RuvC</fullName>
    </alternativeName>
    <alternativeName>
        <fullName evidence="13">Holliday junction resolvase RuvC</fullName>
    </alternativeName>
</protein>
<dbReference type="PANTHER" id="PTHR30194:SF3">
    <property type="entry name" value="CROSSOVER JUNCTION ENDODEOXYRIBONUCLEASE RUVC"/>
    <property type="match status" value="1"/>
</dbReference>
<reference evidence="15" key="1">
    <citation type="submission" date="2021-03" db="EMBL/GenBank/DDBJ databases">
        <authorList>
            <person name="Wang G."/>
        </authorList>
    </citation>
    <scope>NUCLEOTIDE SEQUENCE</scope>
    <source>
        <strain evidence="15">KCTC 12899</strain>
    </source>
</reference>